<dbReference type="RefSeq" id="WP_061264954.1">
    <property type="nucleotide sequence ID" value="NZ_BCSZ01000052.1"/>
</dbReference>
<evidence type="ECO:0000313" key="2">
    <source>
        <dbReference type="Proteomes" id="UP000069705"/>
    </source>
</evidence>
<protein>
    <submittedName>
        <fullName evidence="1">Uncharacterized protein</fullName>
    </submittedName>
</protein>
<name>A0A100WV68_MYCFO</name>
<dbReference type="EMBL" id="BCSZ01000052">
    <property type="protein sequence ID" value="GAT04982.1"/>
    <property type="molecule type" value="Genomic_DNA"/>
</dbReference>
<reference evidence="2" key="2">
    <citation type="submission" date="2016-02" db="EMBL/GenBank/DDBJ databases">
        <title>Draft genome sequence of five rapidly growing Mycobacterium species.</title>
        <authorList>
            <person name="Katahira K."/>
            <person name="Gotou Y."/>
            <person name="Iida K."/>
            <person name="Ogura Y."/>
            <person name="Hayashi T."/>
        </authorList>
    </citation>
    <scope>NUCLEOTIDE SEQUENCE [LARGE SCALE GENOMIC DNA]</scope>
    <source>
        <strain evidence="2">JCM6368</strain>
    </source>
</reference>
<gene>
    <name evidence="1" type="ORF">RMCFA_5093</name>
</gene>
<comment type="caution">
    <text evidence="1">The sequence shown here is derived from an EMBL/GenBank/DDBJ whole genome shotgun (WGS) entry which is preliminary data.</text>
</comment>
<reference evidence="1 2" key="1">
    <citation type="journal article" date="2016" name="Genome Announc.">
        <title>Draft Genome Sequences of Five Rapidly Growing Mycobacterium Species, M. thermoresistibile, M. fortuitum subsp. acetamidolyticum, M. canariasense, M. brisbanense, and M. novocastrense.</title>
        <authorList>
            <person name="Katahira K."/>
            <person name="Ogura Y."/>
            <person name="Gotoh Y."/>
            <person name="Hayashi T."/>
        </authorList>
    </citation>
    <scope>NUCLEOTIDE SEQUENCE [LARGE SCALE GENOMIC DNA]</scope>
    <source>
        <strain evidence="1 2">JCM6368</strain>
    </source>
</reference>
<evidence type="ECO:0000313" key="1">
    <source>
        <dbReference type="EMBL" id="GAT04982.1"/>
    </source>
</evidence>
<dbReference type="Proteomes" id="UP000069705">
    <property type="component" value="Unassembled WGS sequence"/>
</dbReference>
<accession>A0A100WV68</accession>
<sequence>MYSIDGEDFPLEMLTADHARDVLHRLQAQAAETGAEHQSSALTAQIHEVSAWLEHLAAEEAAAFAEEAAIEHRAALHADELAGVH</sequence>
<organism evidence="1 2">
    <name type="scientific">Mycolicibacterium fortuitum subsp. acetamidolyticum</name>
    <dbReference type="NCBI Taxonomy" id="144550"/>
    <lineage>
        <taxon>Bacteria</taxon>
        <taxon>Bacillati</taxon>
        <taxon>Actinomycetota</taxon>
        <taxon>Actinomycetes</taxon>
        <taxon>Mycobacteriales</taxon>
        <taxon>Mycobacteriaceae</taxon>
        <taxon>Mycolicibacterium</taxon>
    </lineage>
</organism>
<dbReference type="AlphaFoldDB" id="A0A100WV68"/>
<proteinExistence type="predicted"/>